<sequence>MVPLTDARRRWAFLTVIATTFMTYLDNNIVNVALPSMRRDLHLGVSGLEWVVSSYVLVFGCLLLVCGRLADLHGNRVLLLVGMGVFTLASLLAGLAWHPAVLIGGRAVQGLGAAAATPAALAVIQALYPVERQRNRAMGIWGAAGALALAVGPLLGGVLSEHVGWAWIFLINVPIGVAVLVAGAWSVGPPAADRVGARVDLAGLATSGGALFALTYALIQGGQAGWGSPVIVGCLVVAVLGGAAFVVVELRGTDPMVTPSWFRDPVFGGGMVAAFIWAFGIYGIYFFTSLYLQGVLGFSPTRTGLVFVPMALLVIIGSVLNDRAARRFGAHRSVACAMVVMAAGMAGGLLLGTDAGFAQVTAVLVVMGIGAGFTTSLPTTILGVMPAGRAGVASAIFSTVRQTGGLIGITAIGAVLAAGESRARRTGSTADGAFVEGFHLGLVMSAALVAVGGVVAYFALRRVAPTGSRPGRAVGASST</sequence>
<evidence type="ECO:0000256" key="7">
    <source>
        <dbReference type="ARBA" id="ARBA00023136"/>
    </source>
</evidence>
<dbReference type="Gene3D" id="1.20.1250.20">
    <property type="entry name" value="MFS general substrate transporter like domains"/>
    <property type="match status" value="1"/>
</dbReference>
<feature type="transmembrane region" description="Helical" evidence="8">
    <location>
        <begin position="199"/>
        <end position="219"/>
    </location>
</feature>
<comment type="subcellular location">
    <subcellularLocation>
        <location evidence="1">Cell membrane</location>
        <topology evidence="1">Multi-pass membrane protein</topology>
    </subcellularLocation>
</comment>
<feature type="transmembrane region" description="Helical" evidence="8">
    <location>
        <begin position="396"/>
        <end position="418"/>
    </location>
</feature>
<keyword evidence="4" id="KW-1003">Cell membrane</keyword>
<feature type="transmembrane region" description="Helical" evidence="8">
    <location>
        <begin position="225"/>
        <end position="248"/>
    </location>
</feature>
<feature type="transmembrane region" description="Helical" evidence="8">
    <location>
        <begin position="165"/>
        <end position="187"/>
    </location>
</feature>
<dbReference type="InterPro" id="IPR004638">
    <property type="entry name" value="EmrB-like"/>
</dbReference>
<evidence type="ECO:0000256" key="6">
    <source>
        <dbReference type="ARBA" id="ARBA00022989"/>
    </source>
</evidence>
<dbReference type="PROSITE" id="PS50850">
    <property type="entry name" value="MFS"/>
    <property type="match status" value="1"/>
</dbReference>
<dbReference type="PANTHER" id="PTHR42718">
    <property type="entry name" value="MAJOR FACILITATOR SUPERFAMILY MULTIDRUG TRANSPORTER MFSC"/>
    <property type="match status" value="1"/>
</dbReference>
<evidence type="ECO:0000256" key="1">
    <source>
        <dbReference type="ARBA" id="ARBA00004651"/>
    </source>
</evidence>
<comment type="similarity">
    <text evidence="2">Belongs to the major facilitator superfamily. EmrB family.</text>
</comment>
<comment type="caution">
    <text evidence="10">The sequence shown here is derived from an EMBL/GenBank/DDBJ whole genome shotgun (WGS) entry which is preliminary data.</text>
</comment>
<keyword evidence="6 8" id="KW-1133">Transmembrane helix</keyword>
<dbReference type="RefSeq" id="WP_211304676.1">
    <property type="nucleotide sequence ID" value="NZ_PVTF01000011.1"/>
</dbReference>
<keyword evidence="11" id="KW-1185">Reference proteome</keyword>
<dbReference type="EMBL" id="PVTF01000011">
    <property type="protein sequence ID" value="PRY36820.1"/>
    <property type="molecule type" value="Genomic_DNA"/>
</dbReference>
<dbReference type="GO" id="GO:0005886">
    <property type="term" value="C:plasma membrane"/>
    <property type="evidence" value="ECO:0007669"/>
    <property type="project" value="UniProtKB-SubCell"/>
</dbReference>
<evidence type="ECO:0000313" key="10">
    <source>
        <dbReference type="EMBL" id="PRY36820.1"/>
    </source>
</evidence>
<dbReference type="CDD" id="cd17321">
    <property type="entry name" value="MFS_MMR_MDR_like"/>
    <property type="match status" value="1"/>
</dbReference>
<dbReference type="Pfam" id="PF07690">
    <property type="entry name" value="MFS_1"/>
    <property type="match status" value="1"/>
</dbReference>
<keyword evidence="5 8" id="KW-0812">Transmembrane</keyword>
<dbReference type="PRINTS" id="PR01036">
    <property type="entry name" value="TCRTETB"/>
</dbReference>
<accession>A0A2T0STU3</accession>
<name>A0A2T0STU3_9PSEU</name>
<dbReference type="NCBIfam" id="TIGR00711">
    <property type="entry name" value="efflux_EmrB"/>
    <property type="match status" value="1"/>
</dbReference>
<feature type="transmembrane region" description="Helical" evidence="8">
    <location>
        <begin position="140"/>
        <end position="159"/>
    </location>
</feature>
<feature type="transmembrane region" description="Helical" evidence="8">
    <location>
        <begin position="12"/>
        <end position="30"/>
    </location>
</feature>
<feature type="domain" description="Major facilitator superfamily (MFS) profile" evidence="9">
    <location>
        <begin position="12"/>
        <end position="464"/>
    </location>
</feature>
<feature type="transmembrane region" description="Helical" evidence="8">
    <location>
        <begin position="438"/>
        <end position="460"/>
    </location>
</feature>
<proteinExistence type="inferred from homology"/>
<dbReference type="GO" id="GO:0022857">
    <property type="term" value="F:transmembrane transporter activity"/>
    <property type="evidence" value="ECO:0007669"/>
    <property type="project" value="InterPro"/>
</dbReference>
<dbReference type="InterPro" id="IPR020846">
    <property type="entry name" value="MFS_dom"/>
</dbReference>
<evidence type="ECO:0000313" key="11">
    <source>
        <dbReference type="Proteomes" id="UP000239494"/>
    </source>
</evidence>
<dbReference type="Proteomes" id="UP000239494">
    <property type="component" value="Unassembled WGS sequence"/>
</dbReference>
<dbReference type="AlphaFoldDB" id="A0A2T0STU3"/>
<dbReference type="Gene3D" id="1.20.1720.10">
    <property type="entry name" value="Multidrug resistance protein D"/>
    <property type="match status" value="1"/>
</dbReference>
<evidence type="ECO:0000256" key="2">
    <source>
        <dbReference type="ARBA" id="ARBA00008537"/>
    </source>
</evidence>
<dbReference type="PANTHER" id="PTHR42718:SF9">
    <property type="entry name" value="MAJOR FACILITATOR SUPERFAMILY MULTIDRUG TRANSPORTER MFSC"/>
    <property type="match status" value="1"/>
</dbReference>
<keyword evidence="7 8" id="KW-0472">Membrane</keyword>
<feature type="transmembrane region" description="Helical" evidence="8">
    <location>
        <begin position="50"/>
        <end position="70"/>
    </location>
</feature>
<gene>
    <name evidence="10" type="ORF">CLV43_111192</name>
</gene>
<feature type="transmembrane region" description="Helical" evidence="8">
    <location>
        <begin position="77"/>
        <end position="98"/>
    </location>
</feature>
<dbReference type="InterPro" id="IPR036259">
    <property type="entry name" value="MFS_trans_sf"/>
</dbReference>
<feature type="transmembrane region" description="Helical" evidence="8">
    <location>
        <begin position="269"/>
        <end position="292"/>
    </location>
</feature>
<evidence type="ECO:0000256" key="8">
    <source>
        <dbReference type="SAM" id="Phobius"/>
    </source>
</evidence>
<evidence type="ECO:0000256" key="5">
    <source>
        <dbReference type="ARBA" id="ARBA00022692"/>
    </source>
</evidence>
<evidence type="ECO:0000256" key="3">
    <source>
        <dbReference type="ARBA" id="ARBA00022448"/>
    </source>
</evidence>
<feature type="transmembrane region" description="Helical" evidence="8">
    <location>
        <begin position="110"/>
        <end position="128"/>
    </location>
</feature>
<evidence type="ECO:0000256" key="4">
    <source>
        <dbReference type="ARBA" id="ARBA00022475"/>
    </source>
</evidence>
<dbReference type="InterPro" id="IPR011701">
    <property type="entry name" value="MFS"/>
</dbReference>
<organism evidence="10 11">
    <name type="scientific">Umezawaea tangerina</name>
    <dbReference type="NCBI Taxonomy" id="84725"/>
    <lineage>
        <taxon>Bacteria</taxon>
        <taxon>Bacillati</taxon>
        <taxon>Actinomycetota</taxon>
        <taxon>Actinomycetes</taxon>
        <taxon>Pseudonocardiales</taxon>
        <taxon>Pseudonocardiaceae</taxon>
        <taxon>Umezawaea</taxon>
    </lineage>
</organism>
<feature type="transmembrane region" description="Helical" evidence="8">
    <location>
        <begin position="333"/>
        <end position="351"/>
    </location>
</feature>
<feature type="transmembrane region" description="Helical" evidence="8">
    <location>
        <begin position="304"/>
        <end position="321"/>
    </location>
</feature>
<keyword evidence="3" id="KW-0813">Transport</keyword>
<protein>
    <submittedName>
        <fullName evidence="10">EmrB/QacA subfamily drug resistance transporter</fullName>
    </submittedName>
</protein>
<evidence type="ECO:0000259" key="9">
    <source>
        <dbReference type="PROSITE" id="PS50850"/>
    </source>
</evidence>
<reference evidence="10 11" key="1">
    <citation type="submission" date="2018-03" db="EMBL/GenBank/DDBJ databases">
        <title>Genomic Encyclopedia of Archaeal and Bacterial Type Strains, Phase II (KMG-II): from individual species to whole genera.</title>
        <authorList>
            <person name="Goeker M."/>
        </authorList>
    </citation>
    <scope>NUCLEOTIDE SEQUENCE [LARGE SCALE GENOMIC DNA]</scope>
    <source>
        <strain evidence="10 11">DSM 44720</strain>
    </source>
</reference>
<dbReference type="SUPFAM" id="SSF103473">
    <property type="entry name" value="MFS general substrate transporter"/>
    <property type="match status" value="2"/>
</dbReference>
<feature type="transmembrane region" description="Helical" evidence="8">
    <location>
        <begin position="357"/>
        <end position="384"/>
    </location>
</feature>